<dbReference type="PANTHER" id="PTHR12110">
    <property type="entry name" value="HYDROXYPYRUVATE ISOMERASE"/>
    <property type="match status" value="1"/>
</dbReference>
<dbReference type="PANTHER" id="PTHR12110:SF41">
    <property type="entry name" value="INOSOSE DEHYDRATASE"/>
    <property type="match status" value="1"/>
</dbReference>
<dbReference type="Gene3D" id="3.20.20.150">
    <property type="entry name" value="Divalent-metal-dependent TIM barrel enzymes"/>
    <property type="match status" value="1"/>
</dbReference>
<keyword evidence="2" id="KW-0456">Lyase</keyword>
<dbReference type="GO" id="GO:0050114">
    <property type="term" value="F:myo-inosose-2 dehydratase activity"/>
    <property type="evidence" value="ECO:0007669"/>
    <property type="project" value="UniProtKB-EC"/>
</dbReference>
<protein>
    <submittedName>
        <fullName evidence="2">Inosose dehydratase</fullName>
        <ecNumber evidence="2">4.2.1.44</ecNumber>
    </submittedName>
</protein>
<dbReference type="InterPro" id="IPR036237">
    <property type="entry name" value="Xyl_isomerase-like_sf"/>
</dbReference>
<organism evidence="2">
    <name type="scientific">bioreactor metagenome</name>
    <dbReference type="NCBI Taxonomy" id="1076179"/>
    <lineage>
        <taxon>unclassified sequences</taxon>
        <taxon>metagenomes</taxon>
        <taxon>ecological metagenomes</taxon>
    </lineage>
</organism>
<name>A0A644W7P7_9ZZZZ</name>
<feature type="domain" description="Xylose isomerase-like TIM barrel" evidence="1">
    <location>
        <begin position="51"/>
        <end position="278"/>
    </location>
</feature>
<dbReference type="Pfam" id="PF01261">
    <property type="entry name" value="AP_endonuc_2"/>
    <property type="match status" value="1"/>
</dbReference>
<evidence type="ECO:0000313" key="2">
    <source>
        <dbReference type="EMBL" id="MPL99516.1"/>
    </source>
</evidence>
<dbReference type="EMBL" id="VSSQ01000671">
    <property type="protein sequence ID" value="MPL99516.1"/>
    <property type="molecule type" value="Genomic_DNA"/>
</dbReference>
<dbReference type="AlphaFoldDB" id="A0A644W7P7"/>
<evidence type="ECO:0000259" key="1">
    <source>
        <dbReference type="Pfam" id="PF01261"/>
    </source>
</evidence>
<dbReference type="SUPFAM" id="SSF51658">
    <property type="entry name" value="Xylose isomerase-like"/>
    <property type="match status" value="1"/>
</dbReference>
<gene>
    <name evidence="2" type="primary">iolE_6</name>
    <name evidence="2" type="ORF">SDC9_45734</name>
</gene>
<dbReference type="InterPro" id="IPR050312">
    <property type="entry name" value="IolE/XylAMocC-like"/>
</dbReference>
<accession>A0A644W7P7</accession>
<dbReference type="EC" id="4.2.1.44" evidence="2"/>
<comment type="caution">
    <text evidence="2">The sequence shown here is derived from an EMBL/GenBank/DDBJ whole genome shotgun (WGS) entry which is preliminary data.</text>
</comment>
<sequence length="288" mass="33421">MQKRNIFLVFVLFLSILVMAGGKTKNKEIYLQLYSVRDDIKKDFKGTISSVAKTGYTGVEAAGYADGKFYGLSPEEFKKEIESTGMKVLSSHLNKRLNDNIPATDWDEVWKWWDVAIDAHKRAGMKYVIVPSMPRLKTLADLKVYCDYYNRIGEKCNQAGMRFGYHNHDFEFVKIENELMYDFMLKNTDPEKVFFQMDVYWVVRGGYSPVDYFHSYPGRFEVLHIKDNKELGQSGMVGFDAIFNNTEKAGVKNLVVEVEKYNYKPLESVKMSLDYLQKHPLVKKSYSK</sequence>
<reference evidence="2" key="1">
    <citation type="submission" date="2019-08" db="EMBL/GenBank/DDBJ databases">
        <authorList>
            <person name="Kucharzyk K."/>
            <person name="Murdoch R.W."/>
            <person name="Higgins S."/>
            <person name="Loffler F."/>
        </authorList>
    </citation>
    <scope>NUCLEOTIDE SEQUENCE</scope>
</reference>
<proteinExistence type="predicted"/>
<dbReference type="InterPro" id="IPR013022">
    <property type="entry name" value="Xyl_isomerase-like_TIM-brl"/>
</dbReference>